<evidence type="ECO:0000259" key="14">
    <source>
        <dbReference type="Pfam" id="PF14821"/>
    </source>
</evidence>
<dbReference type="Proteomes" id="UP000244224">
    <property type="component" value="Unassembled WGS sequence"/>
</dbReference>
<evidence type="ECO:0000313" key="16">
    <source>
        <dbReference type="Proteomes" id="UP000244224"/>
    </source>
</evidence>
<dbReference type="InterPro" id="IPR004450">
    <property type="entry name" value="Thr_synthase-like"/>
</dbReference>
<evidence type="ECO:0000256" key="4">
    <source>
        <dbReference type="ARBA" id="ARBA00013028"/>
    </source>
</evidence>
<dbReference type="Gene3D" id="3.90.1380.10">
    <property type="entry name" value="Threonine synthase, N-terminal domain"/>
    <property type="match status" value="1"/>
</dbReference>
<keyword evidence="16" id="KW-1185">Reference proteome</keyword>
<dbReference type="Gene3D" id="3.40.50.1100">
    <property type="match status" value="2"/>
</dbReference>
<evidence type="ECO:0000256" key="3">
    <source>
        <dbReference type="ARBA" id="ARBA00005517"/>
    </source>
</evidence>
<keyword evidence="6" id="KW-0028">Amino-acid biosynthesis</keyword>
<dbReference type="InterPro" id="IPR036052">
    <property type="entry name" value="TrpB-like_PALP_sf"/>
</dbReference>
<dbReference type="InterPro" id="IPR001926">
    <property type="entry name" value="TrpB-like_PALP"/>
</dbReference>
<protein>
    <recommendedName>
        <fullName evidence="5 11">Threonine synthase</fullName>
        <ecNumber evidence="4 11">4.2.3.1</ecNumber>
    </recommendedName>
</protein>
<keyword evidence="9" id="KW-0456">Lyase</keyword>
<dbReference type="EMBL" id="QBKP01000009">
    <property type="protein sequence ID" value="PTX48522.1"/>
    <property type="molecule type" value="Genomic_DNA"/>
</dbReference>
<evidence type="ECO:0000256" key="7">
    <source>
        <dbReference type="ARBA" id="ARBA00022697"/>
    </source>
</evidence>
<feature type="domain" description="Tryptophan synthase beta chain-like PALP" evidence="13">
    <location>
        <begin position="100"/>
        <end position="332"/>
    </location>
</feature>
<dbReference type="PROSITE" id="PS00165">
    <property type="entry name" value="DEHYDRATASE_SER_THR"/>
    <property type="match status" value="1"/>
</dbReference>
<evidence type="ECO:0000256" key="9">
    <source>
        <dbReference type="ARBA" id="ARBA00023239"/>
    </source>
</evidence>
<keyword evidence="7" id="KW-0791">Threonine biosynthesis</keyword>
<dbReference type="GO" id="GO:0009088">
    <property type="term" value="P:threonine biosynthetic process"/>
    <property type="evidence" value="ECO:0007669"/>
    <property type="project" value="UniProtKB-UniRule"/>
</dbReference>
<dbReference type="RefSeq" id="WP_108129425.1">
    <property type="nucleotide sequence ID" value="NZ_QBKP01000009.1"/>
</dbReference>
<feature type="domain" description="Threonine synthase N-terminal" evidence="14">
    <location>
        <begin position="2"/>
        <end position="80"/>
    </location>
</feature>
<name>A0A2T6AXI6_9RHOB</name>
<dbReference type="InterPro" id="IPR029144">
    <property type="entry name" value="Thr_synth_N"/>
</dbReference>
<sequence length="461" mass="49877">MHYISTRGQAPVLTFGEAMMTGLARDGGLYVPETVPQFTADDIAALAGLPYEEIAFRVMRPFMGDLFSEAEFRSLIAKAYQGFGHPARAPLKQLAPNHFLLELFHGPTLAFKDFAMQIIGQMMQAALAKSGERITIVGATSGDTGSAAIEAFKGLANVDVFILFPHGRVSEVQRRQMTTPTETNVHALALDGDFDDCQARLKDMFNDHAFRDGVRLAGVNSINWARVLAQVVYYFSAATSLGAPHRKVSFTVPTGNFGDIFAGYIAQRMGLPIAELVIATNQNDILDRALKSGVYETNGVKPSISPSMDIQVSSNFERALFDAYGRDGAAVAQLMDEMKSGGFRISQGALESLRATFASGRCSEEETLATIRAERAATGELLCPHSAVGVKVAADHLGTVPMVTLATAHPAKFPDAVEQATGIRPALPPRMADLFDRPERVTRVPNDLAALQTLVRERIAR</sequence>
<dbReference type="InterPro" id="IPR051166">
    <property type="entry name" value="Threonine_Synthase"/>
</dbReference>
<reference evidence="15 16" key="1">
    <citation type="submission" date="2018-04" db="EMBL/GenBank/DDBJ databases">
        <title>Genomic Encyclopedia of Archaeal and Bacterial Type Strains, Phase II (KMG-II): from individual species to whole genera.</title>
        <authorList>
            <person name="Goeker M."/>
        </authorList>
    </citation>
    <scope>NUCLEOTIDE SEQUENCE [LARGE SCALE GENOMIC DNA]</scope>
    <source>
        <strain evidence="15 16">DSM 21823</strain>
    </source>
</reference>
<comment type="pathway">
    <text evidence="2">Amino-acid biosynthesis; L-threonine biosynthesis; L-threonine from L-aspartate: step 5/5.</text>
</comment>
<evidence type="ECO:0000256" key="12">
    <source>
        <dbReference type="PIRSR" id="PIRSR604450-51"/>
    </source>
</evidence>
<feature type="modified residue" description="N6-(pyridoxal phosphate)lysine" evidence="12">
    <location>
        <position position="112"/>
    </location>
</feature>
<accession>A0A2T6AXI6</accession>
<dbReference type="OrthoDB" id="9763107at2"/>
<evidence type="ECO:0000256" key="8">
    <source>
        <dbReference type="ARBA" id="ARBA00022898"/>
    </source>
</evidence>
<dbReference type="InterPro" id="IPR037158">
    <property type="entry name" value="Thr_synth_N_sf"/>
</dbReference>
<dbReference type="CDD" id="cd01560">
    <property type="entry name" value="Thr-synth_2"/>
    <property type="match status" value="1"/>
</dbReference>
<evidence type="ECO:0000313" key="15">
    <source>
        <dbReference type="EMBL" id="PTX48522.1"/>
    </source>
</evidence>
<gene>
    <name evidence="15" type="ORF">C8N34_10926</name>
</gene>
<evidence type="ECO:0000256" key="10">
    <source>
        <dbReference type="ARBA" id="ARBA00049144"/>
    </source>
</evidence>
<dbReference type="NCBIfam" id="TIGR00260">
    <property type="entry name" value="thrC"/>
    <property type="match status" value="1"/>
</dbReference>
<evidence type="ECO:0000256" key="5">
    <source>
        <dbReference type="ARBA" id="ARBA00018679"/>
    </source>
</evidence>
<keyword evidence="8 12" id="KW-0663">Pyridoxal phosphate</keyword>
<proteinExistence type="inferred from homology"/>
<evidence type="ECO:0000259" key="13">
    <source>
        <dbReference type="Pfam" id="PF00291"/>
    </source>
</evidence>
<comment type="caution">
    <text evidence="15">The sequence shown here is derived from an EMBL/GenBank/DDBJ whole genome shotgun (WGS) entry which is preliminary data.</text>
</comment>
<dbReference type="GO" id="GO:0004795">
    <property type="term" value="F:threonine synthase activity"/>
    <property type="evidence" value="ECO:0007669"/>
    <property type="project" value="UniProtKB-UniRule"/>
</dbReference>
<comment type="cofactor">
    <cofactor evidence="1 12">
        <name>pyridoxal 5'-phosphate</name>
        <dbReference type="ChEBI" id="CHEBI:597326"/>
    </cofactor>
</comment>
<comment type="catalytic activity">
    <reaction evidence="10">
        <text>O-phospho-L-homoserine + H2O = L-threonine + phosphate</text>
        <dbReference type="Rhea" id="RHEA:10840"/>
        <dbReference type="ChEBI" id="CHEBI:15377"/>
        <dbReference type="ChEBI" id="CHEBI:43474"/>
        <dbReference type="ChEBI" id="CHEBI:57590"/>
        <dbReference type="ChEBI" id="CHEBI:57926"/>
        <dbReference type="EC" id="4.2.3.1"/>
    </reaction>
</comment>
<dbReference type="SUPFAM" id="SSF53686">
    <property type="entry name" value="Tryptophan synthase beta subunit-like PLP-dependent enzymes"/>
    <property type="match status" value="1"/>
</dbReference>
<dbReference type="Pfam" id="PF24857">
    <property type="entry name" value="THR4_C"/>
    <property type="match status" value="1"/>
</dbReference>
<dbReference type="AlphaFoldDB" id="A0A2T6AXI6"/>
<dbReference type="PANTHER" id="PTHR42690">
    <property type="entry name" value="THREONINE SYNTHASE FAMILY MEMBER"/>
    <property type="match status" value="1"/>
</dbReference>
<comment type="similarity">
    <text evidence="3">Belongs to the threonine synthase family.</text>
</comment>
<dbReference type="UniPathway" id="UPA00050">
    <property type="reaction ID" value="UER00065"/>
</dbReference>
<dbReference type="GO" id="GO:0030170">
    <property type="term" value="F:pyridoxal phosphate binding"/>
    <property type="evidence" value="ECO:0007669"/>
    <property type="project" value="InterPro"/>
</dbReference>
<dbReference type="InterPro" id="IPR000634">
    <property type="entry name" value="Ser/Thr_deHydtase_PyrdxlP-BS"/>
</dbReference>
<evidence type="ECO:0000256" key="2">
    <source>
        <dbReference type="ARBA" id="ARBA00004979"/>
    </source>
</evidence>
<dbReference type="Pfam" id="PF00291">
    <property type="entry name" value="PALP"/>
    <property type="match status" value="1"/>
</dbReference>
<evidence type="ECO:0000256" key="6">
    <source>
        <dbReference type="ARBA" id="ARBA00022605"/>
    </source>
</evidence>
<dbReference type="PANTHER" id="PTHR42690:SF1">
    <property type="entry name" value="THREONINE SYNTHASE-LIKE 2"/>
    <property type="match status" value="1"/>
</dbReference>
<dbReference type="EC" id="4.2.3.1" evidence="4 11"/>
<dbReference type="Pfam" id="PF14821">
    <property type="entry name" value="Thr_synth_N"/>
    <property type="match status" value="1"/>
</dbReference>
<evidence type="ECO:0000256" key="11">
    <source>
        <dbReference type="NCBIfam" id="TIGR00260"/>
    </source>
</evidence>
<organism evidence="15 16">
    <name type="scientific">Gemmobacter caeni</name>
    <dbReference type="NCBI Taxonomy" id="589035"/>
    <lineage>
        <taxon>Bacteria</taxon>
        <taxon>Pseudomonadati</taxon>
        <taxon>Pseudomonadota</taxon>
        <taxon>Alphaproteobacteria</taxon>
        <taxon>Rhodobacterales</taxon>
        <taxon>Paracoccaceae</taxon>
        <taxon>Gemmobacter</taxon>
    </lineage>
</organism>
<evidence type="ECO:0000256" key="1">
    <source>
        <dbReference type="ARBA" id="ARBA00001933"/>
    </source>
</evidence>